<dbReference type="PANTHER" id="PTHR43580">
    <property type="entry name" value="OXIDOREDUCTASE GLYR1-RELATED"/>
    <property type="match status" value="1"/>
</dbReference>
<dbReference type="InterPro" id="IPR015815">
    <property type="entry name" value="HIBADH-related"/>
</dbReference>
<dbReference type="FunCoup" id="D8U8A6">
    <property type="interactions" value="1975"/>
</dbReference>
<evidence type="ECO:0000313" key="13">
    <source>
        <dbReference type="Proteomes" id="UP000001058"/>
    </source>
</evidence>
<dbReference type="Pfam" id="PF14833">
    <property type="entry name" value="NAD_binding_11"/>
    <property type="match status" value="1"/>
</dbReference>
<accession>D8U8A6</accession>
<gene>
    <name evidence="12" type="ORF">VOLCADRAFT_65267</name>
</gene>
<dbReference type="PROSITE" id="PS00895">
    <property type="entry name" value="3_HYDROXYISOBUT_DH"/>
    <property type="match status" value="1"/>
</dbReference>
<evidence type="ECO:0000256" key="9">
    <source>
        <dbReference type="PIRSR" id="PIRSR000103-1"/>
    </source>
</evidence>
<dbReference type="PIRSF" id="PIRSF000103">
    <property type="entry name" value="HIBADH"/>
    <property type="match status" value="1"/>
</dbReference>
<dbReference type="SUPFAM" id="SSF48179">
    <property type="entry name" value="6-phosphogluconate dehydrogenase C-terminal domain-like"/>
    <property type="match status" value="1"/>
</dbReference>
<dbReference type="InterPro" id="IPR036291">
    <property type="entry name" value="NAD(P)-bd_dom_sf"/>
</dbReference>
<dbReference type="InterPro" id="IPR006115">
    <property type="entry name" value="6PGDH_NADP-bd"/>
</dbReference>
<evidence type="ECO:0000256" key="8">
    <source>
        <dbReference type="ARBA" id="ARBA00056683"/>
    </source>
</evidence>
<dbReference type="FunFam" id="1.10.1040.10:FF:000016">
    <property type="entry name" value="Glyoxylate/succinic semialdehyde reductase 2"/>
    <property type="match status" value="1"/>
</dbReference>
<keyword evidence="13" id="KW-1185">Reference proteome</keyword>
<dbReference type="Proteomes" id="UP000001058">
    <property type="component" value="Unassembled WGS sequence"/>
</dbReference>
<evidence type="ECO:0000313" key="12">
    <source>
        <dbReference type="EMBL" id="EFJ44056.1"/>
    </source>
</evidence>
<dbReference type="GO" id="GO:0050661">
    <property type="term" value="F:NADP binding"/>
    <property type="evidence" value="ECO:0007669"/>
    <property type="project" value="InterPro"/>
</dbReference>
<comment type="catalytic activity">
    <reaction evidence="7">
        <text>glycolate + NADP(+) = glyoxylate + NADPH + H(+)</text>
        <dbReference type="Rhea" id="RHEA:10992"/>
        <dbReference type="ChEBI" id="CHEBI:15378"/>
        <dbReference type="ChEBI" id="CHEBI:29805"/>
        <dbReference type="ChEBI" id="CHEBI:36655"/>
        <dbReference type="ChEBI" id="CHEBI:57783"/>
        <dbReference type="ChEBI" id="CHEBI:58349"/>
        <dbReference type="EC" id="1.1.1.79"/>
    </reaction>
</comment>
<comment type="function">
    <text evidence="8">Catalyzes the NADPH-dependent reduction of glyoxylate to glycolate as well as succinic semialdehyde (SSA) to gamma-hydroxybutyrate in vitro. May function in redox homeostasis and play a role in oxidative stress tolerance by detoxifying glyoxylate and SSA generated in glycolate metabolism and GABA metabolism, respectively.</text>
</comment>
<dbReference type="GO" id="GO:0005737">
    <property type="term" value="C:cytoplasm"/>
    <property type="evidence" value="ECO:0007669"/>
    <property type="project" value="UniProtKB-ARBA"/>
</dbReference>
<dbReference type="Pfam" id="PF03446">
    <property type="entry name" value="NAD_binding_2"/>
    <property type="match status" value="1"/>
</dbReference>
<reference evidence="12 13" key="1">
    <citation type="journal article" date="2010" name="Science">
        <title>Genomic analysis of organismal complexity in the multicellular green alga Volvox carteri.</title>
        <authorList>
            <person name="Prochnik S.E."/>
            <person name="Umen J."/>
            <person name="Nedelcu A.M."/>
            <person name="Hallmann A."/>
            <person name="Miller S.M."/>
            <person name="Nishii I."/>
            <person name="Ferris P."/>
            <person name="Kuo A."/>
            <person name="Mitros T."/>
            <person name="Fritz-Laylin L.K."/>
            <person name="Hellsten U."/>
            <person name="Chapman J."/>
            <person name="Simakov O."/>
            <person name="Rensing S.A."/>
            <person name="Terry A."/>
            <person name="Pangilinan J."/>
            <person name="Kapitonov V."/>
            <person name="Jurka J."/>
            <person name="Salamov A."/>
            <person name="Shapiro H."/>
            <person name="Schmutz J."/>
            <person name="Grimwood J."/>
            <person name="Lindquist E."/>
            <person name="Lucas S."/>
            <person name="Grigoriev I.V."/>
            <person name="Schmitt R."/>
            <person name="Kirk D."/>
            <person name="Rokhsar D.S."/>
        </authorList>
    </citation>
    <scope>NUCLEOTIDE SEQUENCE [LARGE SCALE GENOMIC DNA]</scope>
    <source>
        <strain evidence="13">f. Nagariensis / Eve</strain>
    </source>
</reference>
<evidence type="ECO:0000256" key="5">
    <source>
        <dbReference type="ARBA" id="ARBA00023027"/>
    </source>
</evidence>
<evidence type="ECO:0000256" key="7">
    <source>
        <dbReference type="ARBA" id="ARBA00052769"/>
    </source>
</evidence>
<dbReference type="RefSeq" id="XP_002954857.1">
    <property type="nucleotide sequence ID" value="XM_002954811.1"/>
</dbReference>
<comment type="catalytic activity">
    <reaction evidence="6">
        <text>4-hydroxybutanoate + NADP(+) = succinate semialdehyde + NADPH + H(+)</text>
        <dbReference type="Rhea" id="RHEA:26381"/>
        <dbReference type="ChEBI" id="CHEBI:15378"/>
        <dbReference type="ChEBI" id="CHEBI:16724"/>
        <dbReference type="ChEBI" id="CHEBI:57706"/>
        <dbReference type="ChEBI" id="CHEBI:57783"/>
        <dbReference type="ChEBI" id="CHEBI:58349"/>
        <dbReference type="EC" id="1.1.1.n11"/>
    </reaction>
</comment>
<dbReference type="Gene3D" id="1.10.1040.10">
    <property type="entry name" value="N-(1-d-carboxylethyl)-l-norvaline Dehydrogenase, domain 2"/>
    <property type="match status" value="1"/>
</dbReference>
<keyword evidence="2" id="KW-0521">NADP</keyword>
<dbReference type="eggNOG" id="KOG0409">
    <property type="taxonomic scope" value="Eukaryota"/>
</dbReference>
<evidence type="ECO:0000256" key="4">
    <source>
        <dbReference type="ARBA" id="ARBA00023016"/>
    </source>
</evidence>
<name>D8U8A6_VOLCA</name>
<dbReference type="InterPro" id="IPR029154">
    <property type="entry name" value="HIBADH-like_NADP-bd"/>
</dbReference>
<organism evidence="13">
    <name type="scientific">Volvox carteri f. nagariensis</name>
    <dbReference type="NCBI Taxonomy" id="3068"/>
    <lineage>
        <taxon>Eukaryota</taxon>
        <taxon>Viridiplantae</taxon>
        <taxon>Chlorophyta</taxon>
        <taxon>core chlorophytes</taxon>
        <taxon>Chlorophyceae</taxon>
        <taxon>CS clade</taxon>
        <taxon>Chlamydomonadales</taxon>
        <taxon>Volvocaceae</taxon>
        <taxon>Volvox</taxon>
    </lineage>
</organism>
<evidence type="ECO:0000256" key="1">
    <source>
        <dbReference type="ARBA" id="ARBA00007598"/>
    </source>
</evidence>
<feature type="active site" evidence="9">
    <location>
        <position position="178"/>
    </location>
</feature>
<dbReference type="OrthoDB" id="435038at2759"/>
<dbReference type="AlphaFoldDB" id="D8U8A6"/>
<dbReference type="InterPro" id="IPR008927">
    <property type="entry name" value="6-PGluconate_DH-like_C_sf"/>
</dbReference>
<keyword evidence="5" id="KW-0520">NAD</keyword>
<dbReference type="PANTHER" id="PTHR43580:SF2">
    <property type="entry name" value="CYTOKINE-LIKE NUCLEAR FACTOR N-PAC"/>
    <property type="match status" value="1"/>
</dbReference>
<dbReference type="Gene3D" id="3.40.50.720">
    <property type="entry name" value="NAD(P)-binding Rossmann-like Domain"/>
    <property type="match status" value="1"/>
</dbReference>
<keyword evidence="4" id="KW-0346">Stress response</keyword>
<feature type="domain" description="3-hydroxyisobutyrate dehydrogenase-like NAD-binding" evidence="11">
    <location>
        <begin position="172"/>
        <end position="290"/>
    </location>
</feature>
<dbReference type="SUPFAM" id="SSF51735">
    <property type="entry name" value="NAD(P)-binding Rossmann-fold domains"/>
    <property type="match status" value="1"/>
</dbReference>
<dbReference type="InterPro" id="IPR013328">
    <property type="entry name" value="6PGD_dom2"/>
</dbReference>
<dbReference type="InterPro" id="IPR051265">
    <property type="entry name" value="HIBADH-related_NP60_sf"/>
</dbReference>
<dbReference type="KEGG" id="vcn:VOLCADRAFT_65267"/>
<evidence type="ECO:0000256" key="2">
    <source>
        <dbReference type="ARBA" id="ARBA00022857"/>
    </source>
</evidence>
<comment type="similarity">
    <text evidence="1">Belongs to the HIBADH-related family. NP60 subfamily.</text>
</comment>
<protein>
    <submittedName>
        <fullName evidence="12">Uncharacterized protein</fullName>
    </submittedName>
</protein>
<feature type="domain" description="6-phosphogluconate dehydrogenase NADP-binding" evidence="10">
    <location>
        <begin position="8"/>
        <end position="169"/>
    </location>
</feature>
<proteinExistence type="inferred from homology"/>
<dbReference type="InParanoid" id="D8U8A6"/>
<evidence type="ECO:0000259" key="10">
    <source>
        <dbReference type="Pfam" id="PF03446"/>
    </source>
</evidence>
<sequence length="295" mass="30640">MAEIPKLRVGFLGLGIMGEAMARNLLKSGLFASVMVWNRTMAKCAPLVAEGAQCAETPAAVVDSCDVTFAMLADPSAALEAVFGDNGVLAAIAPGKGYVDMSTVDEATSTKIGEAIATKGGKFLEGPVSGSKKPAIDGQLIIMAAGDKELYDLVQSAFNVMGKKSFYLGTTGAAARMKLVVNMVMGSMMGAFCEGMALADKAGLEQSALLEILGLGAMANPMFALKGPAIMSRNYPPAFPLKHQQKDLRLALALGDALNQPLPVAAAANEAFKNAKAKGHADEDFAAVYEATQQK</sequence>
<dbReference type="STRING" id="3068.D8U8A6"/>
<keyword evidence="3" id="KW-0560">Oxidoreductase</keyword>
<dbReference type="GO" id="GO:0051287">
    <property type="term" value="F:NAD binding"/>
    <property type="evidence" value="ECO:0007669"/>
    <property type="project" value="InterPro"/>
</dbReference>
<dbReference type="FunFam" id="3.40.50.720:FF:000058">
    <property type="entry name" value="Putative oxidoreductase GLYR1 homolog"/>
    <property type="match status" value="1"/>
</dbReference>
<dbReference type="GO" id="GO:0030267">
    <property type="term" value="F:glyoxylate reductase (NADPH) activity"/>
    <property type="evidence" value="ECO:0007669"/>
    <property type="project" value="UniProtKB-EC"/>
</dbReference>
<dbReference type="GeneID" id="9621584"/>
<evidence type="ECO:0000256" key="6">
    <source>
        <dbReference type="ARBA" id="ARBA00052582"/>
    </source>
</evidence>
<dbReference type="EMBL" id="GL378367">
    <property type="protein sequence ID" value="EFJ44056.1"/>
    <property type="molecule type" value="Genomic_DNA"/>
</dbReference>
<evidence type="ECO:0000259" key="11">
    <source>
        <dbReference type="Pfam" id="PF14833"/>
    </source>
</evidence>
<evidence type="ECO:0000256" key="3">
    <source>
        <dbReference type="ARBA" id="ARBA00023002"/>
    </source>
</evidence>
<dbReference type="InterPro" id="IPR002204">
    <property type="entry name" value="3-OH-isobutyrate_DH-rel_CS"/>
</dbReference>